<proteinExistence type="predicted"/>
<accession>A0A2K9LH41</accession>
<evidence type="ECO:0000313" key="2">
    <source>
        <dbReference type="Proteomes" id="UP000235116"/>
    </source>
</evidence>
<dbReference type="GO" id="GO:0005737">
    <property type="term" value="C:cytoplasm"/>
    <property type="evidence" value="ECO:0007669"/>
    <property type="project" value="TreeGrafter"/>
</dbReference>
<evidence type="ECO:0008006" key="3">
    <source>
        <dbReference type="Google" id="ProtNLM"/>
    </source>
</evidence>
<dbReference type="Pfam" id="PF00300">
    <property type="entry name" value="His_Phos_1"/>
    <property type="match status" value="1"/>
</dbReference>
<dbReference type="SMART" id="SM00855">
    <property type="entry name" value="PGAM"/>
    <property type="match status" value="1"/>
</dbReference>
<protein>
    <recommendedName>
        <fullName evidence="3">Histidine phosphatase family protein</fullName>
    </recommendedName>
</protein>
<evidence type="ECO:0000313" key="1">
    <source>
        <dbReference type="EMBL" id="AUM11560.1"/>
    </source>
</evidence>
<keyword evidence="2" id="KW-1185">Reference proteome</keyword>
<dbReference type="InterPro" id="IPR029033">
    <property type="entry name" value="His_PPase_superfam"/>
</dbReference>
<dbReference type="GO" id="GO:0016791">
    <property type="term" value="F:phosphatase activity"/>
    <property type="evidence" value="ECO:0007669"/>
    <property type="project" value="TreeGrafter"/>
</dbReference>
<organism evidence="1 2">
    <name type="scientific">Ketobacter alkanivorans</name>
    <dbReference type="NCBI Taxonomy" id="1917421"/>
    <lineage>
        <taxon>Bacteria</taxon>
        <taxon>Pseudomonadati</taxon>
        <taxon>Pseudomonadota</taxon>
        <taxon>Gammaproteobacteria</taxon>
        <taxon>Pseudomonadales</taxon>
        <taxon>Ketobacteraceae</taxon>
        <taxon>Ketobacter</taxon>
    </lineage>
</organism>
<dbReference type="RefSeq" id="WP_101892900.1">
    <property type="nucleotide sequence ID" value="NZ_CP022684.1"/>
</dbReference>
<dbReference type="CDD" id="cd07067">
    <property type="entry name" value="HP_PGM_like"/>
    <property type="match status" value="1"/>
</dbReference>
<sequence>MTIYLVRHGEAAASWQHNPDPGLSERGRAQAQSLLPFFAHRKIEHLISSPLLRTRETALPLGQSTRLAVQLNDAFREIPTPVNISLENRLAWLQGCANSPWSDAGTVLLDWRHSILKSLRDAPDNTVIFTHFMVMNAVVGALRGAPNLVCYQPDYCSVVSLERQATGLHLISLGQEAQSRVL</sequence>
<dbReference type="EMBL" id="CP022684">
    <property type="protein sequence ID" value="AUM11560.1"/>
    <property type="molecule type" value="Genomic_DNA"/>
</dbReference>
<dbReference type="Proteomes" id="UP000235116">
    <property type="component" value="Chromosome"/>
</dbReference>
<dbReference type="OrthoDB" id="9783269at2"/>
<dbReference type="SUPFAM" id="SSF53254">
    <property type="entry name" value="Phosphoglycerate mutase-like"/>
    <property type="match status" value="1"/>
</dbReference>
<dbReference type="InterPro" id="IPR013078">
    <property type="entry name" value="His_Pase_superF_clade-1"/>
</dbReference>
<gene>
    <name evidence="1" type="ORF">Kalk_03625</name>
</gene>
<dbReference type="Gene3D" id="3.40.50.1240">
    <property type="entry name" value="Phosphoglycerate mutase-like"/>
    <property type="match status" value="1"/>
</dbReference>
<dbReference type="PANTHER" id="PTHR48100:SF1">
    <property type="entry name" value="HISTIDINE PHOSPHATASE FAMILY PROTEIN-RELATED"/>
    <property type="match status" value="1"/>
</dbReference>
<dbReference type="AlphaFoldDB" id="A0A2K9LH41"/>
<name>A0A2K9LH41_9GAMM</name>
<reference evidence="2" key="1">
    <citation type="submission" date="2017-08" db="EMBL/GenBank/DDBJ databases">
        <title>Direct submision.</title>
        <authorList>
            <person name="Kim S.-J."/>
            <person name="Rhee S.-K."/>
        </authorList>
    </citation>
    <scope>NUCLEOTIDE SEQUENCE [LARGE SCALE GENOMIC DNA]</scope>
    <source>
        <strain evidence="2">GI5</strain>
    </source>
</reference>
<dbReference type="InterPro" id="IPR050275">
    <property type="entry name" value="PGM_Phosphatase"/>
</dbReference>
<dbReference type="KEGG" id="kak:Kalk_03625"/>
<dbReference type="PANTHER" id="PTHR48100">
    <property type="entry name" value="BROAD-SPECIFICITY PHOSPHATASE YOR283W-RELATED"/>
    <property type="match status" value="1"/>
</dbReference>